<dbReference type="InterPro" id="IPR052514">
    <property type="entry name" value="SAM-dependent_MTase"/>
</dbReference>
<dbReference type="PANTHER" id="PTHR34203:SF15">
    <property type="entry name" value="SLL1173 PROTEIN"/>
    <property type="match status" value="1"/>
</dbReference>
<dbReference type="EMBL" id="MFLI01000020">
    <property type="protein sequence ID" value="OGG61445.1"/>
    <property type="molecule type" value="Genomic_DNA"/>
</dbReference>
<dbReference type="Proteomes" id="UP000178532">
    <property type="component" value="Unassembled WGS sequence"/>
</dbReference>
<feature type="domain" description="Methyltransferase FkbM" evidence="1">
    <location>
        <begin position="57"/>
        <end position="206"/>
    </location>
</feature>
<dbReference type="InterPro" id="IPR029063">
    <property type="entry name" value="SAM-dependent_MTases_sf"/>
</dbReference>
<dbReference type="PANTHER" id="PTHR34203">
    <property type="entry name" value="METHYLTRANSFERASE, FKBM FAMILY PROTEIN"/>
    <property type="match status" value="1"/>
</dbReference>
<dbReference type="SUPFAM" id="SSF53335">
    <property type="entry name" value="S-adenosyl-L-methionine-dependent methyltransferases"/>
    <property type="match status" value="1"/>
</dbReference>
<organism evidence="2 3">
    <name type="scientific">Candidatus Kaiserbacteria bacterium RIFCSPHIGHO2_02_FULL_54_22</name>
    <dbReference type="NCBI Taxonomy" id="1798495"/>
    <lineage>
        <taxon>Bacteria</taxon>
        <taxon>Candidatus Kaiseribacteriota</taxon>
    </lineage>
</organism>
<dbReference type="NCBIfam" id="TIGR01444">
    <property type="entry name" value="fkbM_fam"/>
    <property type="match status" value="1"/>
</dbReference>
<dbReference type="Pfam" id="PF05050">
    <property type="entry name" value="Methyltransf_21"/>
    <property type="match status" value="1"/>
</dbReference>
<accession>A0A1F6DJ66</accession>
<dbReference type="STRING" id="1798495.A3C19_01680"/>
<comment type="caution">
    <text evidence="2">The sequence shown here is derived from an EMBL/GenBank/DDBJ whole genome shotgun (WGS) entry which is preliminary data.</text>
</comment>
<evidence type="ECO:0000313" key="2">
    <source>
        <dbReference type="EMBL" id="OGG61445.1"/>
    </source>
</evidence>
<gene>
    <name evidence="2" type="ORF">A3C19_01680</name>
</gene>
<protein>
    <recommendedName>
        <fullName evidence="1">Methyltransferase FkbM domain-containing protein</fullName>
    </recommendedName>
</protein>
<dbReference type="Gene3D" id="3.40.50.150">
    <property type="entry name" value="Vaccinia Virus protein VP39"/>
    <property type="match status" value="1"/>
</dbReference>
<evidence type="ECO:0000259" key="1">
    <source>
        <dbReference type="Pfam" id="PF05050"/>
    </source>
</evidence>
<dbReference type="AlphaFoldDB" id="A0A1F6DJ66"/>
<proteinExistence type="predicted"/>
<dbReference type="InterPro" id="IPR006342">
    <property type="entry name" value="FkbM_mtfrase"/>
</dbReference>
<name>A0A1F6DJ66_9BACT</name>
<evidence type="ECO:0000313" key="3">
    <source>
        <dbReference type="Proteomes" id="UP000178532"/>
    </source>
</evidence>
<sequence length="286" mass="31155">MSREEKIMRLQTPRGIFFVDADRDKKMAAALRGDVYPNERLLTLARTFVRPGDSVVDIGAHIGTFAIPMAAGGGKVTAFEPAVKTFALLSRNAIANGVSLRLINKALGSKAGSGTLVVRNASNAGADTLLPGGDIPVATLDSEIAHADFIKMDVEGMELEVLLGGSKLIERARPVVLFEVNLSQLRAHGASVRTLERFFTARGYRIYIPLEQRGGLLARVRSATLLTALIAPRAWLFFSESAPFDLVAIPREHALSRPIASFATSLFYALKHNLSVKMRRLRARVY</sequence>
<reference evidence="2 3" key="1">
    <citation type="journal article" date="2016" name="Nat. Commun.">
        <title>Thousands of microbial genomes shed light on interconnected biogeochemical processes in an aquifer system.</title>
        <authorList>
            <person name="Anantharaman K."/>
            <person name="Brown C.T."/>
            <person name="Hug L.A."/>
            <person name="Sharon I."/>
            <person name="Castelle C.J."/>
            <person name="Probst A.J."/>
            <person name="Thomas B.C."/>
            <person name="Singh A."/>
            <person name="Wilkins M.J."/>
            <person name="Karaoz U."/>
            <person name="Brodie E.L."/>
            <person name="Williams K.H."/>
            <person name="Hubbard S.S."/>
            <person name="Banfield J.F."/>
        </authorList>
    </citation>
    <scope>NUCLEOTIDE SEQUENCE [LARGE SCALE GENOMIC DNA]</scope>
</reference>